<proteinExistence type="predicted"/>
<reference evidence="4" key="1">
    <citation type="journal article" date="2019" name="Int. J. Syst. Evol. Microbiol.">
        <title>The Global Catalogue of Microorganisms (GCM) 10K type strain sequencing project: providing services to taxonomists for standard genome sequencing and annotation.</title>
        <authorList>
            <consortium name="The Broad Institute Genomics Platform"/>
            <consortium name="The Broad Institute Genome Sequencing Center for Infectious Disease"/>
            <person name="Wu L."/>
            <person name="Ma J."/>
        </authorList>
    </citation>
    <scope>NUCLEOTIDE SEQUENCE [LARGE SCALE GENOMIC DNA]</scope>
    <source>
        <strain evidence="4">NBRC 100033</strain>
    </source>
</reference>
<accession>A0ABQ6A424</accession>
<dbReference type="Proteomes" id="UP001156682">
    <property type="component" value="Unassembled WGS sequence"/>
</dbReference>
<comment type="caution">
    <text evidence="3">The sequence shown here is derived from an EMBL/GenBank/DDBJ whole genome shotgun (WGS) entry which is preliminary data.</text>
</comment>
<dbReference type="Pfam" id="PF01075">
    <property type="entry name" value="Glyco_transf_9"/>
    <property type="match status" value="1"/>
</dbReference>
<dbReference type="PANTHER" id="PTHR30160:SF21">
    <property type="entry name" value="LIPOPOLYSACCHARIDE CORE HEPTOSYLTRANSFERASE OPSX"/>
    <property type="match status" value="1"/>
</dbReference>
<protein>
    <submittedName>
        <fullName evidence="3">Glycosyl transferase</fullName>
    </submittedName>
</protein>
<organism evidence="3 4">
    <name type="scientific">Marinospirillum insulare</name>
    <dbReference type="NCBI Taxonomy" id="217169"/>
    <lineage>
        <taxon>Bacteria</taxon>
        <taxon>Pseudomonadati</taxon>
        <taxon>Pseudomonadota</taxon>
        <taxon>Gammaproteobacteria</taxon>
        <taxon>Oceanospirillales</taxon>
        <taxon>Oceanospirillaceae</taxon>
        <taxon>Marinospirillum</taxon>
    </lineage>
</organism>
<dbReference type="Gene3D" id="3.40.50.2000">
    <property type="entry name" value="Glycogen Phosphorylase B"/>
    <property type="match status" value="2"/>
</dbReference>
<evidence type="ECO:0000256" key="2">
    <source>
        <dbReference type="ARBA" id="ARBA00022679"/>
    </source>
</evidence>
<evidence type="ECO:0000256" key="1">
    <source>
        <dbReference type="ARBA" id="ARBA00022676"/>
    </source>
</evidence>
<gene>
    <name evidence="3" type="primary">waaC</name>
    <name evidence="3" type="ORF">GCM10007878_22970</name>
</gene>
<dbReference type="InterPro" id="IPR002201">
    <property type="entry name" value="Glyco_trans_9"/>
</dbReference>
<dbReference type="SUPFAM" id="SSF53756">
    <property type="entry name" value="UDP-Glycosyltransferase/glycogen phosphorylase"/>
    <property type="match status" value="1"/>
</dbReference>
<dbReference type="GO" id="GO:0016740">
    <property type="term" value="F:transferase activity"/>
    <property type="evidence" value="ECO:0007669"/>
    <property type="project" value="UniProtKB-KW"/>
</dbReference>
<name>A0ABQ6A424_9GAMM</name>
<keyword evidence="1" id="KW-0328">Glycosyltransferase</keyword>
<dbReference type="InterPro" id="IPR051199">
    <property type="entry name" value="LPS_LOS_Heptosyltrfase"/>
</dbReference>
<dbReference type="CDD" id="cd03789">
    <property type="entry name" value="GT9_LPS_heptosyltransferase"/>
    <property type="match status" value="1"/>
</dbReference>
<dbReference type="EMBL" id="BSOR01000039">
    <property type="protein sequence ID" value="GLR64859.1"/>
    <property type="molecule type" value="Genomic_DNA"/>
</dbReference>
<sequence>MPSLSSSLNLGDLCILRLSALGDVCNLVPAVRALQKQQPGIKITWVIGRAEYNLLAGLEGVDFFIYDKKSGLAGMRALRKEIMDKRAGKPFDVLLHMQAALRASVLSRFIPAKRRIGFDAARAKDNQNWFVNEQINANPNVRVGQGFMDFVHYLGVAKTEPEWSIPVPEADQAVAKQLVAGLERYLVISPCSSFRKRNWRNWEDFVGWAEVIDYAQQAYGLTTVLVGGQTELEKNATAQIIKHSQSKILDLMGKTNLKALLAVIDGAELVIAPDSGPIHMAAARGKPALGLYATSNPARTGPWLDDYVVNRYPEAVAKYLKQPLETVAWGQRVRSPNAMGLITSQDVIEKLDLIAADLKLKKLSPKIPTRI</sequence>
<dbReference type="PANTHER" id="PTHR30160">
    <property type="entry name" value="TETRAACYLDISACCHARIDE 4'-KINASE-RELATED"/>
    <property type="match status" value="1"/>
</dbReference>
<dbReference type="RefSeq" id="WP_036239382.1">
    <property type="nucleotide sequence ID" value="NZ_BSOR01000039.1"/>
</dbReference>
<evidence type="ECO:0000313" key="4">
    <source>
        <dbReference type="Proteomes" id="UP001156682"/>
    </source>
</evidence>
<evidence type="ECO:0000313" key="3">
    <source>
        <dbReference type="EMBL" id="GLR64859.1"/>
    </source>
</evidence>
<keyword evidence="4" id="KW-1185">Reference proteome</keyword>
<keyword evidence="2 3" id="KW-0808">Transferase</keyword>